<accession>A0ABT2T050</accession>
<feature type="transmembrane region" description="Helical" evidence="1">
    <location>
        <begin position="100"/>
        <end position="122"/>
    </location>
</feature>
<gene>
    <name evidence="3" type="ORF">OCV77_03550</name>
</gene>
<dbReference type="EMBL" id="JAOQKJ010000003">
    <property type="protein sequence ID" value="MCU6743585.1"/>
    <property type="molecule type" value="Genomic_DNA"/>
</dbReference>
<dbReference type="Proteomes" id="UP001652432">
    <property type="component" value="Unassembled WGS sequence"/>
</dbReference>
<comment type="caution">
    <text evidence="3">The sequence shown here is derived from an EMBL/GenBank/DDBJ whole genome shotgun (WGS) entry which is preliminary data.</text>
</comment>
<dbReference type="InterPro" id="IPR029058">
    <property type="entry name" value="AB_hydrolase_fold"/>
</dbReference>
<keyword evidence="1" id="KW-1133">Transmembrane helix</keyword>
<feature type="transmembrane region" description="Helical" evidence="1">
    <location>
        <begin position="77"/>
        <end position="94"/>
    </location>
</feature>
<dbReference type="GO" id="GO:0016787">
    <property type="term" value="F:hydrolase activity"/>
    <property type="evidence" value="ECO:0007669"/>
    <property type="project" value="UniProtKB-KW"/>
</dbReference>
<dbReference type="Gene3D" id="3.40.50.1820">
    <property type="entry name" value="alpha/beta hydrolase"/>
    <property type="match status" value="1"/>
</dbReference>
<protein>
    <submittedName>
        <fullName evidence="3">Alpha/beta hydrolase</fullName>
    </submittedName>
</protein>
<organism evidence="3 4">
    <name type="scientific">Suilimivivens aceti</name>
    <dbReference type="NCBI Taxonomy" id="2981774"/>
    <lineage>
        <taxon>Bacteria</taxon>
        <taxon>Bacillati</taxon>
        <taxon>Bacillota</taxon>
        <taxon>Clostridia</taxon>
        <taxon>Lachnospirales</taxon>
        <taxon>Lachnospiraceae</taxon>
        <taxon>Suilimivivens</taxon>
    </lineage>
</organism>
<evidence type="ECO:0000259" key="2">
    <source>
        <dbReference type="Pfam" id="PF12697"/>
    </source>
</evidence>
<proteinExistence type="predicted"/>
<dbReference type="InterPro" id="IPR000073">
    <property type="entry name" value="AB_hydrolase_1"/>
</dbReference>
<keyword evidence="4" id="KW-1185">Reference proteome</keyword>
<evidence type="ECO:0000313" key="3">
    <source>
        <dbReference type="EMBL" id="MCU6743585.1"/>
    </source>
</evidence>
<evidence type="ECO:0000256" key="1">
    <source>
        <dbReference type="SAM" id="Phobius"/>
    </source>
</evidence>
<keyword evidence="1" id="KW-0812">Transmembrane</keyword>
<evidence type="ECO:0000313" key="4">
    <source>
        <dbReference type="Proteomes" id="UP001652432"/>
    </source>
</evidence>
<name>A0ABT2T050_9FIRM</name>
<reference evidence="3 4" key="1">
    <citation type="journal article" date="2021" name="ISME Commun">
        <title>Automated analysis of genomic sequences facilitates high-throughput and comprehensive description of bacteria.</title>
        <authorList>
            <person name="Hitch T.C.A."/>
        </authorList>
    </citation>
    <scope>NUCLEOTIDE SEQUENCE [LARGE SCALE GENOMIC DNA]</scope>
    <source>
        <strain evidence="3 4">Sanger_18</strain>
    </source>
</reference>
<sequence>MKIYEYGNQNKSKILLIHGMWMTHEMMLPYVDQLMDDYHIIAPDLTGHGNDKGRFESAQKEAAEITDWLMQNQMKELALVFGVSLGSVIAMNVISHEELLHTHCAVMEGASLTCFYGVEWLFRAMFREMKKRPETIANLYASMQDWMQMYSRSFWTRWRIRIKRSFSIWYMPAIAIRLKNARFRRSCSDTYFFEFGNRDSHLVCQKAIRKYYPEAKITTRKGYGHCGYMFAHGKDYAALLRSYMEKEK</sequence>
<keyword evidence="1" id="KW-0472">Membrane</keyword>
<dbReference type="RefSeq" id="WP_262573401.1">
    <property type="nucleotide sequence ID" value="NZ_JAOQKJ010000003.1"/>
</dbReference>
<keyword evidence="3" id="KW-0378">Hydrolase</keyword>
<feature type="domain" description="AB hydrolase-1" evidence="2">
    <location>
        <begin position="14"/>
        <end position="238"/>
    </location>
</feature>
<dbReference type="SUPFAM" id="SSF53474">
    <property type="entry name" value="alpha/beta-Hydrolases"/>
    <property type="match status" value="1"/>
</dbReference>
<dbReference type="Pfam" id="PF12697">
    <property type="entry name" value="Abhydrolase_6"/>
    <property type="match status" value="1"/>
</dbReference>